<name>A0ACB8D7Y9_DERSI</name>
<evidence type="ECO:0000313" key="2">
    <source>
        <dbReference type="Proteomes" id="UP000821865"/>
    </source>
</evidence>
<evidence type="ECO:0000313" key="1">
    <source>
        <dbReference type="EMBL" id="KAH7960471.1"/>
    </source>
</evidence>
<protein>
    <submittedName>
        <fullName evidence="1">Uncharacterized protein</fullName>
    </submittedName>
</protein>
<proteinExistence type="predicted"/>
<gene>
    <name evidence="1" type="ORF">HPB49_020131</name>
</gene>
<reference evidence="1" key="1">
    <citation type="submission" date="2020-05" db="EMBL/GenBank/DDBJ databases">
        <title>Large-scale comparative analyses of tick genomes elucidate their genetic diversity and vector capacities.</title>
        <authorList>
            <person name="Jia N."/>
            <person name="Wang J."/>
            <person name="Shi W."/>
            <person name="Du L."/>
            <person name="Sun Y."/>
            <person name="Zhan W."/>
            <person name="Jiang J."/>
            <person name="Wang Q."/>
            <person name="Zhang B."/>
            <person name="Ji P."/>
            <person name="Sakyi L.B."/>
            <person name="Cui X."/>
            <person name="Yuan T."/>
            <person name="Jiang B."/>
            <person name="Yang W."/>
            <person name="Lam T.T.-Y."/>
            <person name="Chang Q."/>
            <person name="Ding S."/>
            <person name="Wang X."/>
            <person name="Zhu J."/>
            <person name="Ruan X."/>
            <person name="Zhao L."/>
            <person name="Wei J."/>
            <person name="Que T."/>
            <person name="Du C."/>
            <person name="Cheng J."/>
            <person name="Dai P."/>
            <person name="Han X."/>
            <person name="Huang E."/>
            <person name="Gao Y."/>
            <person name="Liu J."/>
            <person name="Shao H."/>
            <person name="Ye R."/>
            <person name="Li L."/>
            <person name="Wei W."/>
            <person name="Wang X."/>
            <person name="Wang C."/>
            <person name="Yang T."/>
            <person name="Huo Q."/>
            <person name="Li W."/>
            <person name="Guo W."/>
            <person name="Chen H."/>
            <person name="Zhou L."/>
            <person name="Ni X."/>
            <person name="Tian J."/>
            <person name="Zhou Y."/>
            <person name="Sheng Y."/>
            <person name="Liu T."/>
            <person name="Pan Y."/>
            <person name="Xia L."/>
            <person name="Li J."/>
            <person name="Zhao F."/>
            <person name="Cao W."/>
        </authorList>
    </citation>
    <scope>NUCLEOTIDE SEQUENCE</scope>
    <source>
        <strain evidence="1">Dsil-2018</strain>
    </source>
</reference>
<sequence length="99" mass="11146">MDPTVTSNLAPDPSFDTSFRVNPSTFWLIVESLHLVLERQSTNKRESISREKRVAIGLCKRCSSAEDRTVANLFGVGRSTVNVMYRQFCEAVFSVLESD</sequence>
<dbReference type="EMBL" id="CM023472">
    <property type="protein sequence ID" value="KAH7960471.1"/>
    <property type="molecule type" value="Genomic_DNA"/>
</dbReference>
<organism evidence="1 2">
    <name type="scientific">Dermacentor silvarum</name>
    <name type="common">Tick</name>
    <dbReference type="NCBI Taxonomy" id="543639"/>
    <lineage>
        <taxon>Eukaryota</taxon>
        <taxon>Metazoa</taxon>
        <taxon>Ecdysozoa</taxon>
        <taxon>Arthropoda</taxon>
        <taxon>Chelicerata</taxon>
        <taxon>Arachnida</taxon>
        <taxon>Acari</taxon>
        <taxon>Parasitiformes</taxon>
        <taxon>Ixodida</taxon>
        <taxon>Ixodoidea</taxon>
        <taxon>Ixodidae</taxon>
        <taxon>Rhipicephalinae</taxon>
        <taxon>Dermacentor</taxon>
    </lineage>
</organism>
<dbReference type="Proteomes" id="UP000821865">
    <property type="component" value="Chromosome 3"/>
</dbReference>
<accession>A0ACB8D7Y9</accession>
<keyword evidence="2" id="KW-1185">Reference proteome</keyword>
<comment type="caution">
    <text evidence="1">The sequence shown here is derived from an EMBL/GenBank/DDBJ whole genome shotgun (WGS) entry which is preliminary data.</text>
</comment>